<dbReference type="WBParaSite" id="PS1159_v2.g15531.t1">
    <property type="protein sequence ID" value="PS1159_v2.g15531.t1"/>
    <property type="gene ID" value="PS1159_v2.g15531"/>
</dbReference>
<organism evidence="1 2">
    <name type="scientific">Panagrolaimus sp. PS1159</name>
    <dbReference type="NCBI Taxonomy" id="55785"/>
    <lineage>
        <taxon>Eukaryota</taxon>
        <taxon>Metazoa</taxon>
        <taxon>Ecdysozoa</taxon>
        <taxon>Nematoda</taxon>
        <taxon>Chromadorea</taxon>
        <taxon>Rhabditida</taxon>
        <taxon>Tylenchina</taxon>
        <taxon>Panagrolaimomorpha</taxon>
        <taxon>Panagrolaimoidea</taxon>
        <taxon>Panagrolaimidae</taxon>
        <taxon>Panagrolaimus</taxon>
    </lineage>
</organism>
<evidence type="ECO:0000313" key="1">
    <source>
        <dbReference type="Proteomes" id="UP000887580"/>
    </source>
</evidence>
<name>A0AC35FAG4_9BILA</name>
<sequence>MMDFRGTVLKLSIYDWIPIPLVYTQVVGLTVRAYFVVALFGRQYLQNEEIVKTNKNLSKVDMFLPIMTIIEFLLYMGLAKVAEVMLNPFGSDDEDFECNWLIDRNLQVGRAIVDSYCKFPILEKDVFWDEPIPEPLYTAETAARPHNPMIGSCNQLDDFEASWLQPHKDKLMPSKNKENEAVIGLNYFPRRRSSQGITQNPHLSFPENDSGRKTSSSQTADFTERLHPNRGTRHHSLQPTLNIPNPNQFNIFDETNESKTPSPPTFFVPHRRHSLLGHHENLPIIREESKVSDIIAETVSRSSISDPKLSLMDEIGEEVKTNDKKS</sequence>
<accession>A0AC35FAG4</accession>
<evidence type="ECO:0000313" key="2">
    <source>
        <dbReference type="WBParaSite" id="PS1159_v2.g15531.t1"/>
    </source>
</evidence>
<protein>
    <submittedName>
        <fullName evidence="2">Bestrophin homolog</fullName>
    </submittedName>
</protein>
<reference evidence="2" key="1">
    <citation type="submission" date="2022-11" db="UniProtKB">
        <authorList>
            <consortium name="WormBaseParasite"/>
        </authorList>
    </citation>
    <scope>IDENTIFICATION</scope>
</reference>
<dbReference type="Proteomes" id="UP000887580">
    <property type="component" value="Unplaced"/>
</dbReference>
<proteinExistence type="predicted"/>